<keyword evidence="2" id="KW-0732">Signal</keyword>
<evidence type="ECO:0000256" key="1">
    <source>
        <dbReference type="SAM" id="MobiDB-lite"/>
    </source>
</evidence>
<reference evidence="4" key="4">
    <citation type="journal article" date="2015" name="G3 (Bethesda)">
        <title>Genome sequences of three phytopathogenic species of the Magnaporthaceae family of fungi.</title>
        <authorList>
            <person name="Okagaki L.H."/>
            <person name="Nunes C.C."/>
            <person name="Sailsbery J."/>
            <person name="Clay B."/>
            <person name="Brown D."/>
            <person name="John T."/>
            <person name="Oh Y."/>
            <person name="Young N."/>
            <person name="Fitzgerald M."/>
            <person name="Haas B.J."/>
            <person name="Zeng Q."/>
            <person name="Young S."/>
            <person name="Adiconis X."/>
            <person name="Fan L."/>
            <person name="Levin J.Z."/>
            <person name="Mitchell T.K."/>
            <person name="Okubara P.A."/>
            <person name="Farman M.L."/>
            <person name="Kohn L.M."/>
            <person name="Birren B."/>
            <person name="Ma L.-J."/>
            <person name="Dean R.A."/>
        </authorList>
    </citation>
    <scope>NUCLEOTIDE SEQUENCE</scope>
    <source>
        <strain evidence="4">R3-111a-1</strain>
    </source>
</reference>
<dbReference type="EMBL" id="GL385397">
    <property type="protein sequence ID" value="EJT75675.1"/>
    <property type="molecule type" value="Genomic_DNA"/>
</dbReference>
<dbReference type="HOGENOM" id="CLU_1061899_0_0_1"/>
<dbReference type="eggNOG" id="ENOG502ST9Q">
    <property type="taxonomic scope" value="Eukaryota"/>
</dbReference>
<name>J3NWE3_GAET3</name>
<reference evidence="4" key="5">
    <citation type="submission" date="2018-04" db="UniProtKB">
        <authorList>
            <consortium name="EnsemblFungi"/>
        </authorList>
    </citation>
    <scope>IDENTIFICATION</scope>
    <source>
        <strain evidence="4">R3-111a-1</strain>
    </source>
</reference>
<protein>
    <submittedName>
        <fullName evidence="3 4">Uncharacterized protein</fullName>
    </submittedName>
</protein>
<dbReference type="Proteomes" id="UP000006039">
    <property type="component" value="Unassembled WGS sequence"/>
</dbReference>
<feature type="region of interest" description="Disordered" evidence="1">
    <location>
        <begin position="234"/>
        <end position="262"/>
    </location>
</feature>
<sequence>MLQARPLGNGAGSLPLAALLFHVLLVAAVALLAGQAAANPLPSPQQPSLQQQPGGIDSTPIDRVMGDELSRPTINGPVSADNQVVPQPGGNPPLTNVPPAKIDEDTGQVSINRPASDDGPAKPALPIRATIFRGVPGPKACRGGAMTTLDFGVGGGGGAALLHTQEVCYDLPDTAGCGNFLANKADGCEARLFAERGCRMFVNLAVYQPEDRAVGGRWRSMAVRCGVPEPDPATLGAPPLAGMWSKKTSPKGGKRSVATGWR</sequence>
<dbReference type="GeneID" id="20346065"/>
<feature type="signal peptide" evidence="2">
    <location>
        <begin position="1"/>
        <end position="38"/>
    </location>
</feature>
<feature type="chain" id="PRO_5015094583" evidence="2">
    <location>
        <begin position="39"/>
        <end position="262"/>
    </location>
</feature>
<reference evidence="5" key="1">
    <citation type="submission" date="2010-07" db="EMBL/GenBank/DDBJ databases">
        <title>The genome sequence of Gaeumannomyces graminis var. tritici strain R3-111a-1.</title>
        <authorList>
            <consortium name="The Broad Institute Genome Sequencing Platform"/>
            <person name="Ma L.-J."/>
            <person name="Dead R."/>
            <person name="Young S."/>
            <person name="Zeng Q."/>
            <person name="Koehrsen M."/>
            <person name="Alvarado L."/>
            <person name="Berlin A."/>
            <person name="Chapman S.B."/>
            <person name="Chen Z."/>
            <person name="Freedman E."/>
            <person name="Gellesch M."/>
            <person name="Goldberg J."/>
            <person name="Griggs A."/>
            <person name="Gujja S."/>
            <person name="Heilman E.R."/>
            <person name="Heiman D."/>
            <person name="Hepburn T."/>
            <person name="Howarth C."/>
            <person name="Jen D."/>
            <person name="Larson L."/>
            <person name="Mehta T."/>
            <person name="Neiman D."/>
            <person name="Pearson M."/>
            <person name="Roberts A."/>
            <person name="Saif S."/>
            <person name="Shea T."/>
            <person name="Shenoy N."/>
            <person name="Sisk P."/>
            <person name="Stolte C."/>
            <person name="Sykes S."/>
            <person name="Walk T."/>
            <person name="White J."/>
            <person name="Yandava C."/>
            <person name="Haas B."/>
            <person name="Nusbaum C."/>
            <person name="Birren B."/>
        </authorList>
    </citation>
    <scope>NUCLEOTIDE SEQUENCE [LARGE SCALE GENOMIC DNA]</scope>
    <source>
        <strain evidence="5">R3-111a-1</strain>
    </source>
</reference>
<feature type="compositionally biased region" description="Low complexity" evidence="1">
    <location>
        <begin position="40"/>
        <end position="53"/>
    </location>
</feature>
<evidence type="ECO:0000313" key="3">
    <source>
        <dbReference type="EMBL" id="EJT75675.1"/>
    </source>
</evidence>
<dbReference type="AlphaFoldDB" id="J3NWE3"/>
<accession>J3NWE3</accession>
<evidence type="ECO:0000313" key="5">
    <source>
        <dbReference type="Proteomes" id="UP000006039"/>
    </source>
</evidence>
<gene>
    <name evidence="4" type="primary">20346065</name>
    <name evidence="3" type="ORF">GGTG_05607</name>
</gene>
<reference evidence="3" key="2">
    <citation type="submission" date="2010-07" db="EMBL/GenBank/DDBJ databases">
        <authorList>
            <consortium name="The Broad Institute Genome Sequencing Platform"/>
            <consortium name="Broad Institute Genome Sequencing Center for Infectious Disease"/>
            <person name="Ma L.-J."/>
            <person name="Dead R."/>
            <person name="Young S."/>
            <person name="Zeng Q."/>
            <person name="Koehrsen M."/>
            <person name="Alvarado L."/>
            <person name="Berlin A."/>
            <person name="Chapman S.B."/>
            <person name="Chen Z."/>
            <person name="Freedman E."/>
            <person name="Gellesch M."/>
            <person name="Goldberg J."/>
            <person name="Griggs A."/>
            <person name="Gujja S."/>
            <person name="Heilman E.R."/>
            <person name="Heiman D."/>
            <person name="Hepburn T."/>
            <person name="Howarth C."/>
            <person name="Jen D."/>
            <person name="Larson L."/>
            <person name="Mehta T."/>
            <person name="Neiman D."/>
            <person name="Pearson M."/>
            <person name="Roberts A."/>
            <person name="Saif S."/>
            <person name="Shea T."/>
            <person name="Shenoy N."/>
            <person name="Sisk P."/>
            <person name="Stolte C."/>
            <person name="Sykes S."/>
            <person name="Walk T."/>
            <person name="White J."/>
            <person name="Yandava C."/>
            <person name="Haas B."/>
            <person name="Nusbaum C."/>
            <person name="Birren B."/>
        </authorList>
    </citation>
    <scope>NUCLEOTIDE SEQUENCE</scope>
    <source>
        <strain evidence="3">R3-111a-1</strain>
    </source>
</reference>
<reference evidence="3" key="3">
    <citation type="submission" date="2010-09" db="EMBL/GenBank/DDBJ databases">
        <title>Annotation of Gaeumannomyces graminis var. tritici R3-111a-1.</title>
        <authorList>
            <consortium name="The Broad Institute Genome Sequencing Platform"/>
            <person name="Ma L.-J."/>
            <person name="Dead R."/>
            <person name="Young S.K."/>
            <person name="Zeng Q."/>
            <person name="Gargeya S."/>
            <person name="Fitzgerald M."/>
            <person name="Haas B."/>
            <person name="Abouelleil A."/>
            <person name="Alvarado L."/>
            <person name="Arachchi H.M."/>
            <person name="Berlin A."/>
            <person name="Brown A."/>
            <person name="Chapman S.B."/>
            <person name="Chen Z."/>
            <person name="Dunbar C."/>
            <person name="Freedman E."/>
            <person name="Gearin G."/>
            <person name="Gellesch M."/>
            <person name="Goldberg J."/>
            <person name="Griggs A."/>
            <person name="Gujja S."/>
            <person name="Heiman D."/>
            <person name="Howarth C."/>
            <person name="Larson L."/>
            <person name="Lui A."/>
            <person name="MacDonald P.J.P."/>
            <person name="Mehta T."/>
            <person name="Montmayeur A."/>
            <person name="Murphy C."/>
            <person name="Neiman D."/>
            <person name="Pearson M."/>
            <person name="Priest M."/>
            <person name="Roberts A."/>
            <person name="Saif S."/>
            <person name="Shea T."/>
            <person name="Shenoy N."/>
            <person name="Sisk P."/>
            <person name="Stolte C."/>
            <person name="Sykes S."/>
            <person name="Yandava C."/>
            <person name="Wortman J."/>
            <person name="Nusbaum C."/>
            <person name="Birren B."/>
        </authorList>
    </citation>
    <scope>NUCLEOTIDE SEQUENCE</scope>
    <source>
        <strain evidence="3">R3-111a-1</strain>
    </source>
</reference>
<dbReference type="VEuPathDB" id="FungiDB:GGTG_05607"/>
<keyword evidence="5" id="KW-1185">Reference proteome</keyword>
<feature type="region of interest" description="Disordered" evidence="1">
    <location>
        <begin position="40"/>
        <end position="124"/>
    </location>
</feature>
<organism evidence="3">
    <name type="scientific">Gaeumannomyces tritici (strain R3-111a-1)</name>
    <name type="common">Wheat and barley take-all root rot fungus</name>
    <name type="synonym">Gaeumannomyces graminis var. tritici</name>
    <dbReference type="NCBI Taxonomy" id="644352"/>
    <lineage>
        <taxon>Eukaryota</taxon>
        <taxon>Fungi</taxon>
        <taxon>Dikarya</taxon>
        <taxon>Ascomycota</taxon>
        <taxon>Pezizomycotina</taxon>
        <taxon>Sordariomycetes</taxon>
        <taxon>Sordariomycetidae</taxon>
        <taxon>Magnaporthales</taxon>
        <taxon>Magnaporthaceae</taxon>
        <taxon>Gaeumannomyces</taxon>
    </lineage>
</organism>
<dbReference type="OrthoDB" id="3943581at2759"/>
<evidence type="ECO:0000256" key="2">
    <source>
        <dbReference type="SAM" id="SignalP"/>
    </source>
</evidence>
<proteinExistence type="predicted"/>
<dbReference type="EnsemblFungi" id="EJT75675">
    <property type="protein sequence ID" value="EJT75675"/>
    <property type="gene ID" value="GGTG_05607"/>
</dbReference>
<evidence type="ECO:0000313" key="4">
    <source>
        <dbReference type="EnsemblFungi" id="EJT75675"/>
    </source>
</evidence>
<dbReference type="RefSeq" id="XP_009221675.1">
    <property type="nucleotide sequence ID" value="XM_009223411.1"/>
</dbReference>